<keyword evidence="4 6" id="KW-0067">ATP-binding</keyword>
<dbReference type="EC" id="3.6.3.25" evidence="6"/>
<evidence type="ECO:0000256" key="4">
    <source>
        <dbReference type="ARBA" id="ARBA00022840"/>
    </source>
</evidence>
<evidence type="ECO:0000313" key="6">
    <source>
        <dbReference type="EMBL" id="STO31463.1"/>
    </source>
</evidence>
<keyword evidence="3" id="KW-0547">Nucleotide-binding</keyword>
<protein>
    <submittedName>
        <fullName evidence="6">Sulfate/thiosulfate import ATP-binding protein CysA</fullName>
        <ecNumber evidence="6">3.6.3.25</ecNumber>
    </submittedName>
</protein>
<reference evidence="6 7" key="1">
    <citation type="submission" date="2018-06" db="EMBL/GenBank/DDBJ databases">
        <authorList>
            <consortium name="Pathogen Informatics"/>
            <person name="Doyle S."/>
        </authorList>
    </citation>
    <scope>NUCLEOTIDE SEQUENCE [LARGE SCALE GENOMIC DNA]</scope>
    <source>
        <strain evidence="6 7">NCTC10723</strain>
    </source>
</reference>
<dbReference type="InterPro" id="IPR003439">
    <property type="entry name" value="ABC_transporter-like_ATP-bd"/>
</dbReference>
<sequence>MSNYILTVDNFCLSHKNRSILENLSFYVKKGDYLAVGGVPGSGKSTLIRSILGLVNNGISGNIEYYNIKKTEISYIPQNLMQQKENFLGTIREVVAVSLLSKKRGRAFTEEDWEKVDNLLRRLKLFDIKDNKINKLTKGQQLKASLAKHLITEPKLLFIDSPNSTLDMKNKLDFYQTIKMLCDEDKLTVIFITHNIKEICQYANKLLFLKKKDRTYYFGDAQEFIKDKE</sequence>
<dbReference type="InterPro" id="IPR050153">
    <property type="entry name" value="Metal_Ion_Import_ABC"/>
</dbReference>
<evidence type="ECO:0000313" key="7">
    <source>
        <dbReference type="Proteomes" id="UP000255328"/>
    </source>
</evidence>
<dbReference type="AlphaFoldDB" id="A0A377GX85"/>
<dbReference type="PANTHER" id="PTHR42734:SF17">
    <property type="entry name" value="METAL TRANSPORT SYSTEM ATP-BINDING PROTEIN TM_0124-RELATED"/>
    <property type="match status" value="1"/>
</dbReference>
<dbReference type="GO" id="GO:0016887">
    <property type="term" value="F:ATP hydrolysis activity"/>
    <property type="evidence" value="ECO:0007669"/>
    <property type="project" value="InterPro"/>
</dbReference>
<dbReference type="SMART" id="SM00382">
    <property type="entry name" value="AAA"/>
    <property type="match status" value="1"/>
</dbReference>
<dbReference type="GO" id="GO:0005524">
    <property type="term" value="F:ATP binding"/>
    <property type="evidence" value="ECO:0007669"/>
    <property type="project" value="UniProtKB-KW"/>
</dbReference>
<dbReference type="RefSeq" id="WP_115269801.1">
    <property type="nucleotide sequence ID" value="NZ_UGGU01000003.1"/>
</dbReference>
<comment type="similarity">
    <text evidence="1">Belongs to the ABC transporter superfamily.</text>
</comment>
<evidence type="ECO:0000259" key="5">
    <source>
        <dbReference type="PROSITE" id="PS50893"/>
    </source>
</evidence>
<accession>A0A377GX85</accession>
<keyword evidence="7" id="KW-1185">Reference proteome</keyword>
<evidence type="ECO:0000256" key="3">
    <source>
        <dbReference type="ARBA" id="ARBA00022741"/>
    </source>
</evidence>
<proteinExistence type="inferred from homology"/>
<dbReference type="PANTHER" id="PTHR42734">
    <property type="entry name" value="METAL TRANSPORT SYSTEM ATP-BINDING PROTEIN TM_0124-RELATED"/>
    <property type="match status" value="1"/>
</dbReference>
<dbReference type="Pfam" id="PF00005">
    <property type="entry name" value="ABC_tran"/>
    <property type="match status" value="1"/>
</dbReference>
<name>A0A377GX85_9FUSO</name>
<evidence type="ECO:0000256" key="2">
    <source>
        <dbReference type="ARBA" id="ARBA00022448"/>
    </source>
</evidence>
<dbReference type="InterPro" id="IPR003593">
    <property type="entry name" value="AAA+_ATPase"/>
</dbReference>
<keyword evidence="2" id="KW-0813">Transport</keyword>
<dbReference type="OrthoDB" id="9806726at2"/>
<dbReference type="EMBL" id="UGGU01000003">
    <property type="protein sequence ID" value="STO31463.1"/>
    <property type="molecule type" value="Genomic_DNA"/>
</dbReference>
<dbReference type="Proteomes" id="UP000255328">
    <property type="component" value="Unassembled WGS sequence"/>
</dbReference>
<dbReference type="SUPFAM" id="SSF52540">
    <property type="entry name" value="P-loop containing nucleoside triphosphate hydrolases"/>
    <property type="match status" value="1"/>
</dbReference>
<dbReference type="InterPro" id="IPR027417">
    <property type="entry name" value="P-loop_NTPase"/>
</dbReference>
<dbReference type="PROSITE" id="PS50893">
    <property type="entry name" value="ABC_TRANSPORTER_2"/>
    <property type="match status" value="1"/>
</dbReference>
<gene>
    <name evidence="6" type="primary">cysA</name>
    <name evidence="6" type="ORF">NCTC10723_00914</name>
</gene>
<evidence type="ECO:0000256" key="1">
    <source>
        <dbReference type="ARBA" id="ARBA00005417"/>
    </source>
</evidence>
<feature type="domain" description="ABC transporter" evidence="5">
    <location>
        <begin position="6"/>
        <end position="229"/>
    </location>
</feature>
<keyword evidence="6" id="KW-0378">Hydrolase</keyword>
<dbReference type="Gene3D" id="3.40.50.300">
    <property type="entry name" value="P-loop containing nucleotide triphosphate hydrolases"/>
    <property type="match status" value="1"/>
</dbReference>
<organism evidence="6 7">
    <name type="scientific">Fusobacterium necrogenes</name>
    <dbReference type="NCBI Taxonomy" id="858"/>
    <lineage>
        <taxon>Bacteria</taxon>
        <taxon>Fusobacteriati</taxon>
        <taxon>Fusobacteriota</taxon>
        <taxon>Fusobacteriia</taxon>
        <taxon>Fusobacteriales</taxon>
        <taxon>Fusobacteriaceae</taxon>
        <taxon>Fusobacterium</taxon>
    </lineage>
</organism>